<dbReference type="CDD" id="cd03469">
    <property type="entry name" value="Rieske_RO_Alpha_N"/>
    <property type="match status" value="1"/>
</dbReference>
<dbReference type="PANTHER" id="PTHR43756:SF5">
    <property type="entry name" value="CHOLINE MONOOXYGENASE, CHLOROPLASTIC"/>
    <property type="match status" value="1"/>
</dbReference>
<comment type="caution">
    <text evidence="8">The sequence shown here is derived from an EMBL/GenBank/DDBJ whole genome shotgun (WGS) entry which is preliminary data.</text>
</comment>
<comment type="cofactor">
    <cofactor evidence="1">
        <name>Fe cation</name>
        <dbReference type="ChEBI" id="CHEBI:24875"/>
    </cofactor>
</comment>
<accession>A0A7Y0GCJ1</accession>
<evidence type="ECO:0000313" key="9">
    <source>
        <dbReference type="Proteomes" id="UP000583556"/>
    </source>
</evidence>
<keyword evidence="6" id="KW-0411">Iron-sulfur</keyword>
<dbReference type="PROSITE" id="PS51296">
    <property type="entry name" value="RIESKE"/>
    <property type="match status" value="1"/>
</dbReference>
<dbReference type="GO" id="GO:0051537">
    <property type="term" value="F:2 iron, 2 sulfur cluster binding"/>
    <property type="evidence" value="ECO:0007669"/>
    <property type="project" value="UniProtKB-KW"/>
</dbReference>
<dbReference type="InterPro" id="IPR001663">
    <property type="entry name" value="Rng_hydr_dOase-A"/>
</dbReference>
<dbReference type="EMBL" id="JABBGM010000011">
    <property type="protein sequence ID" value="NML95662.1"/>
    <property type="molecule type" value="Genomic_DNA"/>
</dbReference>
<proteinExistence type="predicted"/>
<dbReference type="GO" id="GO:0051213">
    <property type="term" value="F:dioxygenase activity"/>
    <property type="evidence" value="ECO:0007669"/>
    <property type="project" value="UniProtKB-KW"/>
</dbReference>
<keyword evidence="2" id="KW-0001">2Fe-2S</keyword>
<dbReference type="SUPFAM" id="SSF55961">
    <property type="entry name" value="Bet v1-like"/>
    <property type="match status" value="1"/>
</dbReference>
<dbReference type="PRINTS" id="PR00090">
    <property type="entry name" value="RNGDIOXGNASE"/>
</dbReference>
<evidence type="ECO:0000256" key="3">
    <source>
        <dbReference type="ARBA" id="ARBA00022723"/>
    </source>
</evidence>
<name>A0A7Y0GCJ1_9SPHN</name>
<dbReference type="PANTHER" id="PTHR43756">
    <property type="entry name" value="CHOLINE MONOOXYGENASE, CHLOROPLASTIC"/>
    <property type="match status" value="1"/>
</dbReference>
<evidence type="ECO:0000256" key="1">
    <source>
        <dbReference type="ARBA" id="ARBA00001962"/>
    </source>
</evidence>
<keyword evidence="5" id="KW-0408">Iron</keyword>
<feature type="domain" description="Rieske" evidence="7">
    <location>
        <begin position="72"/>
        <end position="185"/>
    </location>
</feature>
<keyword evidence="4" id="KW-0560">Oxidoreductase</keyword>
<dbReference type="GO" id="GO:0005506">
    <property type="term" value="F:iron ion binding"/>
    <property type="evidence" value="ECO:0007669"/>
    <property type="project" value="InterPro"/>
</dbReference>
<dbReference type="InterPro" id="IPR036922">
    <property type="entry name" value="Rieske_2Fe-2S_sf"/>
</dbReference>
<keyword evidence="8" id="KW-0223">Dioxygenase</keyword>
<dbReference type="SUPFAM" id="SSF50022">
    <property type="entry name" value="ISP domain"/>
    <property type="match status" value="1"/>
</dbReference>
<dbReference type="InterPro" id="IPR017941">
    <property type="entry name" value="Rieske_2Fe-2S"/>
</dbReference>
<organism evidence="8 9">
    <name type="scientific">Novosphingobium olei</name>
    <dbReference type="NCBI Taxonomy" id="2728851"/>
    <lineage>
        <taxon>Bacteria</taxon>
        <taxon>Pseudomonadati</taxon>
        <taxon>Pseudomonadota</taxon>
        <taxon>Alphaproteobacteria</taxon>
        <taxon>Sphingomonadales</taxon>
        <taxon>Sphingomonadaceae</taxon>
        <taxon>Novosphingobium</taxon>
    </lineage>
</organism>
<evidence type="ECO:0000256" key="2">
    <source>
        <dbReference type="ARBA" id="ARBA00022714"/>
    </source>
</evidence>
<evidence type="ECO:0000256" key="6">
    <source>
        <dbReference type="ARBA" id="ARBA00023014"/>
    </source>
</evidence>
<evidence type="ECO:0000259" key="7">
    <source>
        <dbReference type="PROSITE" id="PS51296"/>
    </source>
</evidence>
<keyword evidence="3" id="KW-0479">Metal-binding</keyword>
<dbReference type="Pfam" id="PF00848">
    <property type="entry name" value="Ring_hydroxyl_A"/>
    <property type="match status" value="1"/>
</dbReference>
<dbReference type="Proteomes" id="UP000583556">
    <property type="component" value="Unassembled WGS sequence"/>
</dbReference>
<reference evidence="8 9" key="1">
    <citation type="submission" date="2020-04" db="EMBL/GenBank/DDBJ databases">
        <title>Novosphingobium sp. TW-4 isolated from soil.</title>
        <authorList>
            <person name="Dahal R.H."/>
            <person name="Chaudhary D.K."/>
        </authorList>
    </citation>
    <scope>NUCLEOTIDE SEQUENCE [LARGE SCALE GENOMIC DNA]</scope>
    <source>
        <strain evidence="8 9">TW-4</strain>
    </source>
</reference>
<evidence type="ECO:0000313" key="8">
    <source>
        <dbReference type="EMBL" id="NML95662.1"/>
    </source>
</evidence>
<evidence type="ECO:0000256" key="4">
    <source>
        <dbReference type="ARBA" id="ARBA00023002"/>
    </source>
</evidence>
<sequence length="485" mass="55492">MGRALPTLPNREGGFAQARAQPVFLTDDKNEWRLRQGRTPMTGDDDFRIDPSWYWTPERAGQEWDSMWTRLWHMGPREEELPESGDVFVHTLGRESLLFVRLADGSVRGYFNVCRHRGNRLLLGPDGPAFAPKFTCAFHGWEFDLDGSLTHVPYKERFDPAVIDDPACTSLKTFRVESFAGWLWYTLDEEAPPLAEYLGPIGERLAAYQMEKARIIDYKTFEFGCNWKTTVDAFNESYHFQALHSEVLAWGNEDAPITLLGIHSYMVNEYGRPSRLYPERERLNPSLETLLSASGIDPATFTGKATDVRAAVAQAKRAKQGNCVFPYEGLNDSQLTDAYHYQLFATTHFNLFPEFYVALRYRPHPDGDPEKMYFDFIMCAPLEDGEVAPPYEHRVVRGGQEAVEDVLKWGIRQHPVVNQVLGQDVDLVEHVQKGQRSQSFHDAIFSSDERRITHFHHNIDQLIRGRSVRDLIATNPIELDAHPGI</sequence>
<evidence type="ECO:0000256" key="5">
    <source>
        <dbReference type="ARBA" id="ARBA00023004"/>
    </source>
</evidence>
<dbReference type="Gene3D" id="2.102.10.10">
    <property type="entry name" value="Rieske [2Fe-2S] iron-sulphur domain"/>
    <property type="match status" value="1"/>
</dbReference>
<protein>
    <submittedName>
        <fullName evidence="8">Aromatic ring-hydroxylating dioxygenase subunit alpha</fullName>
    </submittedName>
</protein>
<dbReference type="AlphaFoldDB" id="A0A7Y0GCJ1"/>
<dbReference type="Gene3D" id="3.90.380.10">
    <property type="entry name" value="Naphthalene 1,2-dioxygenase Alpha Subunit, Chain A, domain 1"/>
    <property type="match status" value="1"/>
</dbReference>
<dbReference type="RefSeq" id="WP_169494866.1">
    <property type="nucleotide sequence ID" value="NZ_JABBGM010000011.1"/>
</dbReference>
<dbReference type="InterPro" id="IPR015879">
    <property type="entry name" value="Ring_hydroxy_dOase_asu_C_dom"/>
</dbReference>
<dbReference type="Pfam" id="PF00355">
    <property type="entry name" value="Rieske"/>
    <property type="match status" value="1"/>
</dbReference>
<gene>
    <name evidence="8" type="ORF">HHL27_18465</name>
</gene>
<keyword evidence="9" id="KW-1185">Reference proteome</keyword>